<dbReference type="Proteomes" id="UP000051330">
    <property type="component" value="Unassembled WGS sequence"/>
</dbReference>
<proteinExistence type="inferred from homology"/>
<keyword evidence="11" id="KW-1185">Reference proteome</keyword>
<dbReference type="GO" id="GO:0016485">
    <property type="term" value="P:protein processing"/>
    <property type="evidence" value="ECO:0007669"/>
    <property type="project" value="TreeGrafter"/>
</dbReference>
<keyword evidence="7" id="KW-0482">Metalloprotease</keyword>
<dbReference type="Pfam" id="PF01431">
    <property type="entry name" value="Peptidase_M13"/>
    <property type="match status" value="1"/>
</dbReference>
<protein>
    <submittedName>
        <fullName evidence="10">Neutral endopeptidase, endopeptidase o</fullName>
    </submittedName>
</protein>
<feature type="domain" description="Peptidase M13 N-terminal" evidence="9">
    <location>
        <begin position="22"/>
        <end position="399"/>
    </location>
</feature>
<evidence type="ECO:0000259" key="8">
    <source>
        <dbReference type="Pfam" id="PF01431"/>
    </source>
</evidence>
<dbReference type="CDD" id="cd08662">
    <property type="entry name" value="M13"/>
    <property type="match status" value="1"/>
</dbReference>
<dbReference type="PRINTS" id="PR00786">
    <property type="entry name" value="NEPRILYSIN"/>
</dbReference>
<accession>A0A0R1MIV5</accession>
<comment type="caution">
    <text evidence="10">The sequence shown here is derived from an EMBL/GenBank/DDBJ whole genome shotgun (WGS) entry which is preliminary data.</text>
</comment>
<evidence type="ECO:0000256" key="5">
    <source>
        <dbReference type="ARBA" id="ARBA00022801"/>
    </source>
</evidence>
<organism evidence="10 11">
    <name type="scientific">Schleiferilactobacillus perolens DSM 12744</name>
    <dbReference type="NCBI Taxonomy" id="1423792"/>
    <lineage>
        <taxon>Bacteria</taxon>
        <taxon>Bacillati</taxon>
        <taxon>Bacillota</taxon>
        <taxon>Bacilli</taxon>
        <taxon>Lactobacillales</taxon>
        <taxon>Lactobacillaceae</taxon>
        <taxon>Schleiferilactobacillus</taxon>
    </lineage>
</organism>
<evidence type="ECO:0000313" key="11">
    <source>
        <dbReference type="Proteomes" id="UP000051330"/>
    </source>
</evidence>
<evidence type="ECO:0000256" key="2">
    <source>
        <dbReference type="ARBA" id="ARBA00007357"/>
    </source>
</evidence>
<dbReference type="GO" id="GO:0004222">
    <property type="term" value="F:metalloendopeptidase activity"/>
    <property type="evidence" value="ECO:0007669"/>
    <property type="project" value="InterPro"/>
</dbReference>
<evidence type="ECO:0000313" key="10">
    <source>
        <dbReference type="EMBL" id="KRL07900.1"/>
    </source>
</evidence>
<dbReference type="InterPro" id="IPR000718">
    <property type="entry name" value="Peptidase_M13"/>
</dbReference>
<gene>
    <name evidence="10" type="ORF">FD09_GL001713</name>
</gene>
<comment type="similarity">
    <text evidence="2">Belongs to the peptidase M13 family.</text>
</comment>
<evidence type="ECO:0000256" key="3">
    <source>
        <dbReference type="ARBA" id="ARBA00022670"/>
    </source>
</evidence>
<dbReference type="PANTHER" id="PTHR11733:SF167">
    <property type="entry name" value="FI17812P1-RELATED"/>
    <property type="match status" value="1"/>
</dbReference>
<reference evidence="10 11" key="1">
    <citation type="journal article" date="2015" name="Genome Announc.">
        <title>Expanding the biotechnology potential of lactobacilli through comparative genomics of 213 strains and associated genera.</title>
        <authorList>
            <person name="Sun Z."/>
            <person name="Harris H.M."/>
            <person name="McCann A."/>
            <person name="Guo C."/>
            <person name="Argimon S."/>
            <person name="Zhang W."/>
            <person name="Yang X."/>
            <person name="Jeffery I.B."/>
            <person name="Cooney J.C."/>
            <person name="Kagawa T.F."/>
            <person name="Liu W."/>
            <person name="Song Y."/>
            <person name="Salvetti E."/>
            <person name="Wrobel A."/>
            <person name="Rasinkangas P."/>
            <person name="Parkhill J."/>
            <person name="Rea M.C."/>
            <person name="O'Sullivan O."/>
            <person name="Ritari J."/>
            <person name="Douillard F.P."/>
            <person name="Paul Ross R."/>
            <person name="Yang R."/>
            <person name="Briner A.E."/>
            <person name="Felis G.E."/>
            <person name="de Vos W.M."/>
            <person name="Barrangou R."/>
            <person name="Klaenhammer T.R."/>
            <person name="Caufield P.W."/>
            <person name="Cui Y."/>
            <person name="Zhang H."/>
            <person name="O'Toole P.W."/>
        </authorList>
    </citation>
    <scope>NUCLEOTIDE SEQUENCE [LARGE SCALE GENOMIC DNA]</scope>
    <source>
        <strain evidence="10 11">DSM 12744</strain>
    </source>
</reference>
<dbReference type="InterPro" id="IPR042089">
    <property type="entry name" value="Peptidase_M13_dom_2"/>
</dbReference>
<comment type="cofactor">
    <cofactor evidence="1">
        <name>Zn(2+)</name>
        <dbReference type="ChEBI" id="CHEBI:29105"/>
    </cofactor>
</comment>
<dbReference type="Gene3D" id="3.40.390.10">
    <property type="entry name" value="Collagenase (Catalytic Domain)"/>
    <property type="match status" value="1"/>
</dbReference>
<dbReference type="PROSITE" id="PS51885">
    <property type="entry name" value="NEPRILYSIN"/>
    <property type="match status" value="1"/>
</dbReference>
<keyword evidence="5" id="KW-0378">Hydrolase</keyword>
<dbReference type="PATRIC" id="fig|1423792.3.peg.1737"/>
<dbReference type="PANTHER" id="PTHR11733">
    <property type="entry name" value="ZINC METALLOPROTEASE FAMILY M13 NEPRILYSIN-RELATED"/>
    <property type="match status" value="1"/>
</dbReference>
<evidence type="ECO:0000259" key="9">
    <source>
        <dbReference type="Pfam" id="PF05649"/>
    </source>
</evidence>
<dbReference type="InterPro" id="IPR008753">
    <property type="entry name" value="Peptidase_M13_N"/>
</dbReference>
<keyword evidence="4" id="KW-0479">Metal-binding</keyword>
<name>A0A0R1MIV5_9LACO</name>
<dbReference type="GO" id="GO:0046872">
    <property type="term" value="F:metal ion binding"/>
    <property type="evidence" value="ECO:0007669"/>
    <property type="project" value="UniProtKB-KW"/>
</dbReference>
<dbReference type="AlphaFoldDB" id="A0A0R1MIV5"/>
<evidence type="ECO:0000256" key="4">
    <source>
        <dbReference type="ARBA" id="ARBA00022723"/>
    </source>
</evidence>
<dbReference type="EMBL" id="AZEC01000029">
    <property type="protein sequence ID" value="KRL07900.1"/>
    <property type="molecule type" value="Genomic_DNA"/>
</dbReference>
<evidence type="ECO:0000256" key="6">
    <source>
        <dbReference type="ARBA" id="ARBA00022833"/>
    </source>
</evidence>
<sequence>MTVYVLCQRRIFMREQTSTRAQDDLYDYVNGDWQATAPIDPDKVAAGVSEDLDKKVEKELTVDLQDALKQADDAPTDNFEKAALLFGKALDFDRREKEGLAPEQPRLTKLQKLSDLTRFNAALPDLIQNGYPLPFRLFPETNFHHADQYQLMFDSPNTILPDVTMYADAAQKEPLLAAWTKMVRTLLAQTDLLAADQEAYTQDALAFDALIATHHMSHEDMADDNNIDNATDWSDMLAKMPQVDVANALAPILPSTPKQVNIVDTRFYDAFTAVFNATTYRQYNHWAYINELLRHTALLSPRLREIGAQYDQAITGQKELAKPVRFAYELANRYMAEPIGVYYGKKYFGPKAKADVTQLVEQLIAAYKEQIAENTWLSASTKQMATKKLDTMVIKMGYPEKAQPIYDKIQIDREAALSPTVDALQRILRLFGFGRLDAPVDRSEWVMPAQLVNAAYNPTSNDITFPAAILQAPFYDVHASEADNLGGAGATIGHEISHAFDNNGALYDEHGNKKNWWQPADFDHFKQFTQAMIDQFDGIPYAGGKINGKLVVSENIADNAGLNAALRVLHKLSDDQADFKEYFINYALSWRTKIRPELERVILSTDVHSPAKLRTNVPVPNFPEWYRAFHVEQGDGMYRDPGKRVVIW</sequence>
<dbReference type="SUPFAM" id="SSF55486">
    <property type="entry name" value="Metalloproteases ('zincins'), catalytic domain"/>
    <property type="match status" value="1"/>
</dbReference>
<dbReference type="Gene3D" id="1.10.1380.10">
    <property type="entry name" value="Neutral endopeptidase , domain2"/>
    <property type="match status" value="1"/>
</dbReference>
<evidence type="ECO:0000256" key="7">
    <source>
        <dbReference type="ARBA" id="ARBA00023049"/>
    </source>
</evidence>
<dbReference type="STRING" id="1423792.FD09_GL001713"/>
<keyword evidence="6" id="KW-0862">Zinc</keyword>
<dbReference type="OrthoDB" id="9775677at2"/>
<dbReference type="InterPro" id="IPR024079">
    <property type="entry name" value="MetalloPept_cat_dom_sf"/>
</dbReference>
<evidence type="ECO:0000256" key="1">
    <source>
        <dbReference type="ARBA" id="ARBA00001947"/>
    </source>
</evidence>
<feature type="domain" description="Peptidase M13 C-terminal" evidence="8">
    <location>
        <begin position="453"/>
        <end position="645"/>
    </location>
</feature>
<dbReference type="Pfam" id="PF05649">
    <property type="entry name" value="Peptidase_M13_N"/>
    <property type="match status" value="1"/>
</dbReference>
<dbReference type="InterPro" id="IPR018497">
    <property type="entry name" value="Peptidase_M13_C"/>
</dbReference>
<dbReference type="GO" id="GO:0005886">
    <property type="term" value="C:plasma membrane"/>
    <property type="evidence" value="ECO:0007669"/>
    <property type="project" value="TreeGrafter"/>
</dbReference>
<keyword evidence="3" id="KW-0645">Protease</keyword>